<feature type="signal peptide" evidence="5">
    <location>
        <begin position="1"/>
        <end position="31"/>
    </location>
</feature>
<evidence type="ECO:0000256" key="3">
    <source>
        <dbReference type="ARBA" id="ARBA00022448"/>
    </source>
</evidence>
<organism evidence="7 8">
    <name type="scientific">Biostraticola tofi</name>
    <dbReference type="NCBI Taxonomy" id="466109"/>
    <lineage>
        <taxon>Bacteria</taxon>
        <taxon>Pseudomonadati</taxon>
        <taxon>Pseudomonadota</taxon>
        <taxon>Gammaproteobacteria</taxon>
        <taxon>Enterobacterales</taxon>
        <taxon>Bruguierivoracaceae</taxon>
        <taxon>Biostraticola</taxon>
    </lineage>
</organism>
<dbReference type="GO" id="GO:1904680">
    <property type="term" value="F:peptide transmembrane transporter activity"/>
    <property type="evidence" value="ECO:0007669"/>
    <property type="project" value="TreeGrafter"/>
</dbReference>
<reference evidence="7 8" key="1">
    <citation type="submission" date="2019-03" db="EMBL/GenBank/DDBJ databases">
        <title>Genomic Encyclopedia of Type Strains, Phase IV (KMG-IV): sequencing the most valuable type-strain genomes for metagenomic binning, comparative biology and taxonomic classification.</title>
        <authorList>
            <person name="Goeker M."/>
        </authorList>
    </citation>
    <scope>NUCLEOTIDE SEQUENCE [LARGE SCALE GENOMIC DNA]</scope>
    <source>
        <strain evidence="7 8">DSM 19580</strain>
    </source>
</reference>
<evidence type="ECO:0000313" key="7">
    <source>
        <dbReference type="EMBL" id="TCV98309.1"/>
    </source>
</evidence>
<evidence type="ECO:0000256" key="2">
    <source>
        <dbReference type="ARBA" id="ARBA00005695"/>
    </source>
</evidence>
<dbReference type="InterPro" id="IPR000914">
    <property type="entry name" value="SBP_5_dom"/>
</dbReference>
<evidence type="ECO:0000259" key="6">
    <source>
        <dbReference type="Pfam" id="PF00496"/>
    </source>
</evidence>
<dbReference type="Gene3D" id="3.10.105.10">
    <property type="entry name" value="Dipeptide-binding Protein, Domain 3"/>
    <property type="match status" value="1"/>
</dbReference>
<dbReference type="FunFam" id="3.10.105.10:FF:000001">
    <property type="entry name" value="Oligopeptide ABC transporter, oligopeptide-binding protein"/>
    <property type="match status" value="1"/>
</dbReference>
<proteinExistence type="inferred from homology"/>
<dbReference type="Gene3D" id="3.90.76.10">
    <property type="entry name" value="Dipeptide-binding Protein, Domain 1"/>
    <property type="match status" value="1"/>
</dbReference>
<dbReference type="Gene3D" id="3.40.190.10">
    <property type="entry name" value="Periplasmic binding protein-like II"/>
    <property type="match status" value="1"/>
</dbReference>
<dbReference type="PANTHER" id="PTHR30290:SF23">
    <property type="entry name" value="PERIPLASMIC MUREIN PEPTIDE-BINDING PROTEIN"/>
    <property type="match status" value="1"/>
</dbReference>
<keyword evidence="8" id="KW-1185">Reference proteome</keyword>
<dbReference type="GO" id="GO:0043190">
    <property type="term" value="C:ATP-binding cassette (ABC) transporter complex"/>
    <property type="evidence" value="ECO:0007669"/>
    <property type="project" value="InterPro"/>
</dbReference>
<gene>
    <name evidence="7" type="ORF">EDC52_103401</name>
</gene>
<dbReference type="GO" id="GO:0030288">
    <property type="term" value="C:outer membrane-bounded periplasmic space"/>
    <property type="evidence" value="ECO:0007669"/>
    <property type="project" value="TreeGrafter"/>
</dbReference>
<comment type="subcellular location">
    <subcellularLocation>
        <location evidence="1">Cell envelope</location>
    </subcellularLocation>
</comment>
<dbReference type="PIRSF" id="PIRSF002741">
    <property type="entry name" value="MppA"/>
    <property type="match status" value="1"/>
</dbReference>
<protein>
    <submittedName>
        <fullName evidence="7">Oligopeptide transport system substrate-binding protein</fullName>
    </submittedName>
</protein>
<dbReference type="Pfam" id="PF00496">
    <property type="entry name" value="SBP_bac_5"/>
    <property type="match status" value="1"/>
</dbReference>
<keyword evidence="3" id="KW-0813">Transport</keyword>
<dbReference type="SUPFAM" id="SSF53850">
    <property type="entry name" value="Periplasmic binding protein-like II"/>
    <property type="match status" value="1"/>
</dbReference>
<dbReference type="FunFam" id="3.90.76.10:FF:000001">
    <property type="entry name" value="Oligopeptide ABC transporter substrate-binding protein"/>
    <property type="match status" value="1"/>
</dbReference>
<keyword evidence="4 5" id="KW-0732">Signal</keyword>
<feature type="chain" id="PRO_5020367616" evidence="5">
    <location>
        <begin position="32"/>
        <end position="546"/>
    </location>
</feature>
<comment type="similarity">
    <text evidence="2">Belongs to the bacterial solute-binding protein 5 family.</text>
</comment>
<dbReference type="RefSeq" id="WP_131865053.1">
    <property type="nucleotide sequence ID" value="NZ_SMCR01000003.1"/>
</dbReference>
<dbReference type="GO" id="GO:0015833">
    <property type="term" value="P:peptide transport"/>
    <property type="evidence" value="ECO:0007669"/>
    <property type="project" value="TreeGrafter"/>
</dbReference>
<dbReference type="PANTHER" id="PTHR30290">
    <property type="entry name" value="PERIPLASMIC BINDING COMPONENT OF ABC TRANSPORTER"/>
    <property type="match status" value="1"/>
</dbReference>
<evidence type="ECO:0000256" key="4">
    <source>
        <dbReference type="ARBA" id="ARBA00022729"/>
    </source>
</evidence>
<dbReference type="OrthoDB" id="9801912at2"/>
<dbReference type="InterPro" id="IPR030678">
    <property type="entry name" value="Peptide/Ni-bd"/>
</dbReference>
<dbReference type="EMBL" id="SMCR01000003">
    <property type="protein sequence ID" value="TCV98309.1"/>
    <property type="molecule type" value="Genomic_DNA"/>
</dbReference>
<dbReference type="InterPro" id="IPR039424">
    <property type="entry name" value="SBP_5"/>
</dbReference>
<feature type="domain" description="Solute-binding protein family 5" evidence="6">
    <location>
        <begin position="88"/>
        <end position="466"/>
    </location>
</feature>
<dbReference type="AlphaFoldDB" id="A0A4V2W547"/>
<evidence type="ECO:0000313" key="8">
    <source>
        <dbReference type="Proteomes" id="UP000295719"/>
    </source>
</evidence>
<evidence type="ECO:0000256" key="5">
    <source>
        <dbReference type="SAM" id="SignalP"/>
    </source>
</evidence>
<comment type="caution">
    <text evidence="7">The sequence shown here is derived from an EMBL/GenBank/DDBJ whole genome shotgun (WGS) entry which is preliminary data.</text>
</comment>
<accession>A0A4V2W547</accession>
<name>A0A4V2W547_9GAMM</name>
<evidence type="ECO:0000256" key="1">
    <source>
        <dbReference type="ARBA" id="ARBA00004196"/>
    </source>
</evidence>
<sequence>MEEQEVVSHKNRLRVLCLLGAAIPVWNSAVAAEVPAGTVLAERQELVESNGSEPATLDPLKAESNVEMHILADFFEPLLHVNDDGSLEGRLAQRWEQPTPTEYLFHLRPGIKWSNGEPITAEQWVWSWQRLVNPANASPFATYLESMNVLNADAIIKGTKPVADLGVKALDAQTVQVTLNAPLPWFLQMVEQASLFIVNPQTVEKFGDKWTQPQNMVSSGAYTLSEWSVNEKLVGVRNQQYWDNAKTVINKITYLPISAETAEVNRYRAGEIDVTATIPTTQFAQLKKKLGDEVRVSPLLATYYYEFNTQKPPYDDARVRRALNMGLDKDIIADKVVGQGQTAAWHFTPQNIAGYHITPAPYSQWPREKRIQQARKLLAEAGFGPQNPLKVTLLFNTSENHQRIAIAASSMWKKNLGVEVEMKNQEWKTMLDTKRSGDYQLVRYGWIGGLAGPSTFLNNFMTHDSNNSSHFSDRQYDAAMNRTLTATTQAEREINYNQAEAILAEQAPAIPVYHYVQPQLVKPWVGGFKASASGEYFARQMYIIKH</sequence>
<dbReference type="Proteomes" id="UP000295719">
    <property type="component" value="Unassembled WGS sequence"/>
</dbReference>
<dbReference type="CDD" id="cd08504">
    <property type="entry name" value="PBP2_OppA"/>
    <property type="match status" value="1"/>
</dbReference>